<evidence type="ECO:0000313" key="1">
    <source>
        <dbReference type="EMBL" id="CAJ0892706.1"/>
    </source>
</evidence>
<organism evidence="1">
    <name type="scientific">freshwater sediment metagenome</name>
    <dbReference type="NCBI Taxonomy" id="556182"/>
    <lineage>
        <taxon>unclassified sequences</taxon>
        <taxon>metagenomes</taxon>
        <taxon>ecological metagenomes</taxon>
    </lineage>
</organism>
<name>A0AA48M7S8_9ZZZZ</name>
<reference evidence="1" key="1">
    <citation type="submission" date="2023-07" db="EMBL/GenBank/DDBJ databases">
        <authorList>
            <person name="Pelsma A.J. K."/>
        </authorList>
    </citation>
    <scope>NUCLEOTIDE SEQUENCE</scope>
</reference>
<accession>A0AA48M7S8</accession>
<gene>
    <name evidence="1" type="ORF">AMST5_04242</name>
</gene>
<dbReference type="EMBL" id="OY288114">
    <property type="protein sequence ID" value="CAJ0892706.1"/>
    <property type="molecule type" value="Genomic_DNA"/>
</dbReference>
<sequence>MPENAITQAPIMSPEAERFMAFEGLVQWVQAVVTQSERVSAASERLRSTPQNPLGHRAAIHEFHSECHYFAIAAHKVFEFRDWVLTFGPLGSVDFAELSQFVERDIRDLRNMREHVVDYFKGEGRSHSRWVFETPVYRADASSVVGTMIGGRLDWIAFGDAAKRLLPKLQAEPIPYPPHPTRPVR</sequence>
<protein>
    <submittedName>
        <fullName evidence="1">Uncharacterized protein</fullName>
    </submittedName>
</protein>
<proteinExistence type="predicted"/>
<dbReference type="AlphaFoldDB" id="A0AA48M7S8"/>